<sequence>MDSTATAVAPYVVSDYERITYYHGISLDPPELLYRSDLHTNSFPVPKDRHSPTPTKTVHGVSVFNTRLNEVWHDVAPQICKILKARDVRYSAFATHPNTTTAENAHDVSPEIISLLATFGVEGAVIEWYEGAVETLSGPPLLRVTLDTDPTYYLRQFLTAVLAMPITTKEREADDAQGSVGFFFHENNTKRGDPSTRVFGVSNCHVLREKTTIDYEFKGTGAARQLVRVAGNRRFQRGVTEIRARIGRLGSDAELLATEIAQLGSSHVDRAPKISVDVEGDRYTMDVGTFELVEARFKPNFKGNVIDLGAKYSSGDLTDMFYPLNNSRTVFKFPPNRQLRVTGFVTRERMLNPDCFDSNSEPCLIVMKDGNTSDLTVGRCAGLEAYLCDDLGQESRELAIYNYNNQSGDFSAKGDSGSLIVDGMGNMVGILHSGMPRGASSYVTYATPAW</sequence>
<organism evidence="1 2">
    <name type="scientific">Russula ochroleuca</name>
    <dbReference type="NCBI Taxonomy" id="152965"/>
    <lineage>
        <taxon>Eukaryota</taxon>
        <taxon>Fungi</taxon>
        <taxon>Dikarya</taxon>
        <taxon>Basidiomycota</taxon>
        <taxon>Agaricomycotina</taxon>
        <taxon>Agaricomycetes</taxon>
        <taxon>Russulales</taxon>
        <taxon>Russulaceae</taxon>
        <taxon>Russula</taxon>
    </lineage>
</organism>
<reference evidence="1" key="2">
    <citation type="journal article" date="2020" name="Nat. Commun.">
        <title>Large-scale genome sequencing of mycorrhizal fungi provides insights into the early evolution of symbiotic traits.</title>
        <authorList>
            <person name="Miyauchi S."/>
            <person name="Kiss E."/>
            <person name="Kuo A."/>
            <person name="Drula E."/>
            <person name="Kohler A."/>
            <person name="Sanchez-Garcia M."/>
            <person name="Morin E."/>
            <person name="Andreopoulos B."/>
            <person name="Barry K.W."/>
            <person name="Bonito G."/>
            <person name="Buee M."/>
            <person name="Carver A."/>
            <person name="Chen C."/>
            <person name="Cichocki N."/>
            <person name="Clum A."/>
            <person name="Culley D."/>
            <person name="Crous P.W."/>
            <person name="Fauchery L."/>
            <person name="Girlanda M."/>
            <person name="Hayes R.D."/>
            <person name="Keri Z."/>
            <person name="LaButti K."/>
            <person name="Lipzen A."/>
            <person name="Lombard V."/>
            <person name="Magnuson J."/>
            <person name="Maillard F."/>
            <person name="Murat C."/>
            <person name="Nolan M."/>
            <person name="Ohm R.A."/>
            <person name="Pangilinan J."/>
            <person name="Pereira M.F."/>
            <person name="Perotto S."/>
            <person name="Peter M."/>
            <person name="Pfister S."/>
            <person name="Riley R."/>
            <person name="Sitrit Y."/>
            <person name="Stielow J.B."/>
            <person name="Szollosi G."/>
            <person name="Zifcakova L."/>
            <person name="Stursova M."/>
            <person name="Spatafora J.W."/>
            <person name="Tedersoo L."/>
            <person name="Vaario L.M."/>
            <person name="Yamada A."/>
            <person name="Yan M."/>
            <person name="Wang P."/>
            <person name="Xu J."/>
            <person name="Bruns T."/>
            <person name="Baldrian P."/>
            <person name="Vilgalys R."/>
            <person name="Dunand C."/>
            <person name="Henrissat B."/>
            <person name="Grigoriev I.V."/>
            <person name="Hibbett D."/>
            <person name="Nagy L.G."/>
            <person name="Martin F.M."/>
        </authorList>
    </citation>
    <scope>NUCLEOTIDE SEQUENCE</scope>
    <source>
        <strain evidence="1">Prilba</strain>
    </source>
</reference>
<protein>
    <submittedName>
        <fullName evidence="1">Uncharacterized protein</fullName>
    </submittedName>
</protein>
<dbReference type="Proteomes" id="UP000759537">
    <property type="component" value="Unassembled WGS sequence"/>
</dbReference>
<dbReference type="InterPro" id="IPR009003">
    <property type="entry name" value="Peptidase_S1_PA"/>
</dbReference>
<name>A0A9P5T506_9AGAM</name>
<evidence type="ECO:0000313" key="2">
    <source>
        <dbReference type="Proteomes" id="UP000759537"/>
    </source>
</evidence>
<evidence type="ECO:0000313" key="1">
    <source>
        <dbReference type="EMBL" id="KAF8476288.1"/>
    </source>
</evidence>
<dbReference type="AlphaFoldDB" id="A0A9P5T506"/>
<comment type="caution">
    <text evidence="1">The sequence shown here is derived from an EMBL/GenBank/DDBJ whole genome shotgun (WGS) entry which is preliminary data.</text>
</comment>
<dbReference type="SUPFAM" id="SSF50494">
    <property type="entry name" value="Trypsin-like serine proteases"/>
    <property type="match status" value="1"/>
</dbReference>
<gene>
    <name evidence="1" type="ORF">DFH94DRAFT_795119</name>
</gene>
<dbReference type="EMBL" id="WHVB01000015">
    <property type="protein sequence ID" value="KAF8476288.1"/>
    <property type="molecule type" value="Genomic_DNA"/>
</dbReference>
<dbReference type="OrthoDB" id="5424209at2759"/>
<keyword evidence="2" id="KW-1185">Reference proteome</keyword>
<reference evidence="1" key="1">
    <citation type="submission" date="2019-10" db="EMBL/GenBank/DDBJ databases">
        <authorList>
            <consortium name="DOE Joint Genome Institute"/>
            <person name="Kuo A."/>
            <person name="Miyauchi S."/>
            <person name="Kiss E."/>
            <person name="Drula E."/>
            <person name="Kohler A."/>
            <person name="Sanchez-Garcia M."/>
            <person name="Andreopoulos B."/>
            <person name="Barry K.W."/>
            <person name="Bonito G."/>
            <person name="Buee M."/>
            <person name="Carver A."/>
            <person name="Chen C."/>
            <person name="Cichocki N."/>
            <person name="Clum A."/>
            <person name="Culley D."/>
            <person name="Crous P.W."/>
            <person name="Fauchery L."/>
            <person name="Girlanda M."/>
            <person name="Hayes R."/>
            <person name="Keri Z."/>
            <person name="LaButti K."/>
            <person name="Lipzen A."/>
            <person name="Lombard V."/>
            <person name="Magnuson J."/>
            <person name="Maillard F."/>
            <person name="Morin E."/>
            <person name="Murat C."/>
            <person name="Nolan M."/>
            <person name="Ohm R."/>
            <person name="Pangilinan J."/>
            <person name="Pereira M."/>
            <person name="Perotto S."/>
            <person name="Peter M."/>
            <person name="Riley R."/>
            <person name="Sitrit Y."/>
            <person name="Stielow B."/>
            <person name="Szollosi G."/>
            <person name="Zifcakova L."/>
            <person name="Stursova M."/>
            <person name="Spatafora J.W."/>
            <person name="Tedersoo L."/>
            <person name="Vaario L.-M."/>
            <person name="Yamada A."/>
            <person name="Yan M."/>
            <person name="Wang P."/>
            <person name="Xu J."/>
            <person name="Bruns T."/>
            <person name="Baldrian P."/>
            <person name="Vilgalys R."/>
            <person name="Henrissat B."/>
            <person name="Grigoriev I.V."/>
            <person name="Hibbett D."/>
            <person name="Nagy L.G."/>
            <person name="Martin F.M."/>
        </authorList>
    </citation>
    <scope>NUCLEOTIDE SEQUENCE</scope>
    <source>
        <strain evidence="1">Prilba</strain>
    </source>
</reference>
<accession>A0A9P5T506</accession>
<proteinExistence type="predicted"/>